<proteinExistence type="predicted"/>
<organism evidence="2 3">
    <name type="scientific">Nitratireductor aestuarii</name>
    <dbReference type="NCBI Taxonomy" id="1735103"/>
    <lineage>
        <taxon>Bacteria</taxon>
        <taxon>Pseudomonadati</taxon>
        <taxon>Pseudomonadota</taxon>
        <taxon>Alphaproteobacteria</taxon>
        <taxon>Hyphomicrobiales</taxon>
        <taxon>Phyllobacteriaceae</taxon>
        <taxon>Nitratireductor</taxon>
    </lineage>
</organism>
<accession>A0A916W8G9</accession>
<dbReference type="Pfam" id="PF09931">
    <property type="entry name" value="Phage_phiJL001_Gp84_N"/>
    <property type="match status" value="1"/>
</dbReference>
<dbReference type="RefSeq" id="WP_188722144.1">
    <property type="nucleotide sequence ID" value="NZ_BMIF01000011.1"/>
</dbReference>
<reference evidence="2" key="1">
    <citation type="journal article" date="2014" name="Int. J. Syst. Evol. Microbiol.">
        <title>Complete genome sequence of Corynebacterium casei LMG S-19264T (=DSM 44701T), isolated from a smear-ripened cheese.</title>
        <authorList>
            <consortium name="US DOE Joint Genome Institute (JGI-PGF)"/>
            <person name="Walter F."/>
            <person name="Albersmeier A."/>
            <person name="Kalinowski J."/>
            <person name="Ruckert C."/>
        </authorList>
    </citation>
    <scope>NUCLEOTIDE SEQUENCE</scope>
    <source>
        <strain evidence="2">CGMCC 1.15320</strain>
    </source>
</reference>
<evidence type="ECO:0000313" key="3">
    <source>
        <dbReference type="Proteomes" id="UP000636264"/>
    </source>
</evidence>
<dbReference type="Pfam" id="PF09356">
    <property type="entry name" value="Phage_BR0599"/>
    <property type="match status" value="1"/>
</dbReference>
<evidence type="ECO:0000313" key="2">
    <source>
        <dbReference type="EMBL" id="GGA75863.1"/>
    </source>
</evidence>
<evidence type="ECO:0000259" key="1">
    <source>
        <dbReference type="Pfam" id="PF09356"/>
    </source>
</evidence>
<sequence>MAALSEQFAAHLTGEITTVCHCWRLTRRDGTALGFTDHDRAIECDDTLFQPESGLSATEARRSLGMAVDAVDVEGVLSSMAIEEEEIAAGFYDGATVETLLVNWRDPDQFARIGRSVIGKITRQDGRFVAELESPERALDQTNGRTLRRTCDAELGDARCGVDLDTSAYKGEGIIEAIRDHAVLVSGLEGFENGWFSHGVLTWTSGERSGRPERVIAHRIEAGLARLDLRGPLEIPAQEGDGFTITAGCDKRFATCKAKFSNSVNFRGFPHLPGNDFAYTYVSEGQVFDGGALVK</sequence>
<dbReference type="NCBIfam" id="TIGR02218">
    <property type="entry name" value="phg_TIGR02218"/>
    <property type="match status" value="1"/>
</dbReference>
<dbReference type="Proteomes" id="UP000636264">
    <property type="component" value="Unassembled WGS sequence"/>
</dbReference>
<name>A0A916W8G9_9HYPH</name>
<dbReference type="AlphaFoldDB" id="A0A916W8G9"/>
<comment type="caution">
    <text evidence="2">The sequence shown here is derived from an EMBL/GenBank/DDBJ whole genome shotgun (WGS) entry which is preliminary data.</text>
</comment>
<keyword evidence="3" id="KW-1185">Reference proteome</keyword>
<dbReference type="EMBL" id="BMIF01000011">
    <property type="protein sequence ID" value="GGA75863.1"/>
    <property type="molecule type" value="Genomic_DNA"/>
</dbReference>
<gene>
    <name evidence="2" type="ORF">GCM10011385_32370</name>
</gene>
<feature type="domain" description="Bacteriophage phiJL001 Gp84 C-terminal" evidence="1">
    <location>
        <begin position="194"/>
        <end position="276"/>
    </location>
</feature>
<protein>
    <recommendedName>
        <fullName evidence="1">Bacteriophage phiJL001 Gp84 C-terminal domain-containing protein</fullName>
    </recommendedName>
</protein>
<reference evidence="2" key="2">
    <citation type="submission" date="2020-09" db="EMBL/GenBank/DDBJ databases">
        <authorList>
            <person name="Sun Q."/>
            <person name="Zhou Y."/>
        </authorList>
    </citation>
    <scope>NUCLEOTIDE SEQUENCE</scope>
    <source>
        <strain evidence="2">CGMCC 1.15320</strain>
    </source>
</reference>
<dbReference type="InterPro" id="IPR011928">
    <property type="entry name" value="Phage_phiJL001_Gp84"/>
</dbReference>
<dbReference type="InterPro" id="IPR018964">
    <property type="entry name" value="Phage_phiJL001_Gp84_C"/>
</dbReference>